<feature type="region of interest" description="Disordered" evidence="1">
    <location>
        <begin position="924"/>
        <end position="947"/>
    </location>
</feature>
<accession>A0A8B8CBY6</accession>
<dbReference type="RefSeq" id="XP_022313273.1">
    <property type="nucleotide sequence ID" value="XM_022457565.1"/>
</dbReference>
<dbReference type="GeneID" id="111118221"/>
<organism evidence="2 3">
    <name type="scientific">Crassostrea virginica</name>
    <name type="common">Eastern oyster</name>
    <dbReference type="NCBI Taxonomy" id="6565"/>
    <lineage>
        <taxon>Eukaryota</taxon>
        <taxon>Metazoa</taxon>
        <taxon>Spiralia</taxon>
        <taxon>Lophotrochozoa</taxon>
        <taxon>Mollusca</taxon>
        <taxon>Bivalvia</taxon>
        <taxon>Autobranchia</taxon>
        <taxon>Pteriomorphia</taxon>
        <taxon>Ostreida</taxon>
        <taxon>Ostreoidea</taxon>
        <taxon>Ostreidae</taxon>
        <taxon>Crassostrea</taxon>
    </lineage>
</organism>
<evidence type="ECO:0000256" key="1">
    <source>
        <dbReference type="SAM" id="MobiDB-lite"/>
    </source>
</evidence>
<reference evidence="3" key="2">
    <citation type="submission" date="2025-08" db="UniProtKB">
        <authorList>
            <consortium name="RefSeq"/>
        </authorList>
    </citation>
    <scope>IDENTIFICATION</scope>
    <source>
        <tissue evidence="3">Whole sample</tissue>
    </source>
</reference>
<dbReference type="OrthoDB" id="10033767at2759"/>
<keyword evidence="2" id="KW-1185">Reference proteome</keyword>
<gene>
    <name evidence="3" type="primary">LOC111118221</name>
</gene>
<sequence>MADCNDVYIVLVDETEGNLSRRKELIKINVSQTIGDVLACNVDEKCRSVWVSKDDTKNEDEGTVVNDFTTPMHVVVNVFKCMYVHFRRQKSAAKQGMEQGETLPDAFDILMNARKKYDKFPDERKPVNAKDRLYNDVRKVMIDQKAGFTPMQVNSVGRNILTTLSNTLWYINPHLDKLGTRGIICPEIFSHLQGYHDWKTQKKKEPVISAEVLKFHIDGMTDILMYPWFLSSQMSEFRKACTNLTEALIKYYKFLTDQQQRTSLRHASKEPLRSLSDNWVNRTVEGKASVETGKEYLILEKQLQEMQCYSPLCLMDLEPSERIDRRKWIDNIQLSLSISLYSYQHGNYLGNLNFAWKLPSDDSKRSGMKELQVIEQIKKDIPVFSTRQMKSEFINRYSKTGLKPGVLRDMYRFLSKDQSAPESLEQRQVDQRVFKCLLEADDPDLLYDLRKNNGSPKCEELEPFWQEVDRFLEEQATVHERRQGDHLYMPFAISLSDLRNQIAARLPGDARLPTLSTIRYNFWPPNPSQKSALNYTGRFKVKFAVQQRLLHASHEDKRYAAYQFSLLKEMAVKWRDHSRMICLDDKAIVPVGEPNNPISTGVRPHNRSLALHGASLSALDHDFHVCGIVPSVLFHVKIPPDSRDSFYDGEVHVTLKDKIFQPSSAIRHATESISILRGISSDINLDVPLLFVYTDGGPDHRTTFWSVQLSSILTFIALDLDMLVTARTAPMASYQNPAERCMSLLNLGLQNTSLHRQEMLEDFENKMKRNCSLQMVRKVGEKQPEFKTALLASSGSVISSLKERLGRLKWKEGDVIMHDAAQEPDIEEIQNLVRILDCVEEGISFEKLKTKASVSSFKCLENFMTKHTRQRQYTFQIKKCGNCPYCVFNPIRMSEEDFANLHWLPDPVEVEGTLEEYKSFDQVYGEETDDSSRPSLKTKPQPTEADMRHKGGFVAAKARSFILCKECGKRRVVYGSKNLTMPQTRALERLEEELVYVCGAPLFSDGPLQDVLYVKEALNCSSDMEATYYSDIFGKNHPVCFYCGDTEITQNDIIRDLEKEYGIVRPICKTCFDQGKRPAVRNSQKANLGKRKR</sequence>
<reference evidence="2" key="1">
    <citation type="submission" date="2024-06" db="UniProtKB">
        <authorList>
            <consortium name="RefSeq"/>
        </authorList>
    </citation>
    <scope>NUCLEOTIDE SEQUENCE [LARGE SCALE GENOMIC DNA]</scope>
</reference>
<dbReference type="AlphaFoldDB" id="A0A8B8CBY6"/>
<evidence type="ECO:0000313" key="3">
    <source>
        <dbReference type="RefSeq" id="XP_022313273.1"/>
    </source>
</evidence>
<evidence type="ECO:0000313" key="2">
    <source>
        <dbReference type="Proteomes" id="UP000694844"/>
    </source>
</evidence>
<name>A0A8B8CBY6_CRAVI</name>
<dbReference type="Proteomes" id="UP000694844">
    <property type="component" value="Chromosome 1"/>
</dbReference>
<protein>
    <submittedName>
        <fullName evidence="3">Uncharacterized protein LOC111118221</fullName>
    </submittedName>
</protein>
<dbReference type="KEGG" id="cvn:111118221"/>
<proteinExistence type="predicted"/>